<dbReference type="RefSeq" id="WP_020516429.1">
    <property type="nucleotide sequence ID" value="NZ_JBIAZU010000001.1"/>
</dbReference>
<evidence type="ECO:0000256" key="7">
    <source>
        <dbReference type="ARBA" id="ARBA00022840"/>
    </source>
</evidence>
<keyword evidence="4" id="KW-0808">Transferase</keyword>
<name>A0ABW6W5V7_9ACTN</name>
<protein>
    <recommendedName>
        <fullName evidence="2">histidine kinase</fullName>
        <ecNumber evidence="2">2.7.13.3</ecNumber>
    </recommendedName>
</protein>
<comment type="caution">
    <text evidence="11">The sequence shown here is derived from an EMBL/GenBank/DDBJ whole genome shotgun (WGS) entry which is preliminary data.</text>
</comment>
<evidence type="ECO:0000256" key="5">
    <source>
        <dbReference type="ARBA" id="ARBA00022741"/>
    </source>
</evidence>
<comment type="catalytic activity">
    <reaction evidence="1">
        <text>ATP + protein L-histidine = ADP + protein N-phospho-L-histidine.</text>
        <dbReference type="EC" id="2.7.13.3"/>
    </reaction>
</comment>
<evidence type="ECO:0000256" key="4">
    <source>
        <dbReference type="ARBA" id="ARBA00022679"/>
    </source>
</evidence>
<dbReference type="GO" id="GO:0016301">
    <property type="term" value="F:kinase activity"/>
    <property type="evidence" value="ECO:0007669"/>
    <property type="project" value="UniProtKB-KW"/>
</dbReference>
<keyword evidence="6 11" id="KW-0418">Kinase</keyword>
<keyword evidence="8" id="KW-0902">Two-component regulatory system</keyword>
<dbReference type="Pfam" id="PF07730">
    <property type="entry name" value="HisKA_3"/>
    <property type="match status" value="1"/>
</dbReference>
<sequence>MHGADGWRWLGSPGLCLLLAMSLYVVTAVAIGHGALARLLVGGDAERTAHDVIRSRARLVDALEVERRRIERDLYDGAQQRLVRLTMVLGLAALGLDGGPPAARALVDRAAGEANAAQADLHRLVRGIHPQVLTDHGLAEATAELAGRSPDWPTESPPRTAH</sequence>
<evidence type="ECO:0000313" key="12">
    <source>
        <dbReference type="Proteomes" id="UP001602245"/>
    </source>
</evidence>
<dbReference type="PANTHER" id="PTHR24421:SF10">
    <property type="entry name" value="NITRATE_NITRITE SENSOR PROTEIN NARQ"/>
    <property type="match status" value="1"/>
</dbReference>
<dbReference type="Proteomes" id="UP001602245">
    <property type="component" value="Unassembled WGS sequence"/>
</dbReference>
<dbReference type="Gene3D" id="1.20.5.1930">
    <property type="match status" value="1"/>
</dbReference>
<evidence type="ECO:0000256" key="6">
    <source>
        <dbReference type="ARBA" id="ARBA00022777"/>
    </source>
</evidence>
<keyword evidence="12" id="KW-1185">Reference proteome</keyword>
<feature type="transmembrane region" description="Helical" evidence="9">
    <location>
        <begin position="12"/>
        <end position="31"/>
    </location>
</feature>
<dbReference type="InterPro" id="IPR050482">
    <property type="entry name" value="Sensor_HK_TwoCompSys"/>
</dbReference>
<evidence type="ECO:0000256" key="2">
    <source>
        <dbReference type="ARBA" id="ARBA00012438"/>
    </source>
</evidence>
<evidence type="ECO:0000259" key="10">
    <source>
        <dbReference type="Pfam" id="PF07730"/>
    </source>
</evidence>
<keyword evidence="9" id="KW-0472">Membrane</keyword>
<evidence type="ECO:0000256" key="8">
    <source>
        <dbReference type="ARBA" id="ARBA00023012"/>
    </source>
</evidence>
<keyword evidence="7" id="KW-0067">ATP-binding</keyword>
<keyword evidence="9" id="KW-0812">Transmembrane</keyword>
<dbReference type="PANTHER" id="PTHR24421">
    <property type="entry name" value="NITRATE/NITRITE SENSOR PROTEIN NARX-RELATED"/>
    <property type="match status" value="1"/>
</dbReference>
<gene>
    <name evidence="11" type="ORF">ACFY35_00680</name>
</gene>
<reference evidence="11 12" key="1">
    <citation type="submission" date="2024-10" db="EMBL/GenBank/DDBJ databases">
        <title>The Natural Products Discovery Center: Release of the First 8490 Sequenced Strains for Exploring Actinobacteria Biosynthetic Diversity.</title>
        <authorList>
            <person name="Kalkreuter E."/>
            <person name="Kautsar S.A."/>
            <person name="Yang D."/>
            <person name="Bader C.D."/>
            <person name="Teijaro C.N."/>
            <person name="Fluegel L."/>
            <person name="Davis C.M."/>
            <person name="Simpson J.R."/>
            <person name="Lauterbach L."/>
            <person name="Steele A.D."/>
            <person name="Gui C."/>
            <person name="Meng S."/>
            <person name="Li G."/>
            <person name="Viehrig K."/>
            <person name="Ye F."/>
            <person name="Su P."/>
            <person name="Kiefer A.F."/>
            <person name="Nichols A."/>
            <person name="Cepeda A.J."/>
            <person name="Yan W."/>
            <person name="Fan B."/>
            <person name="Jiang Y."/>
            <person name="Adhikari A."/>
            <person name="Zheng C.-J."/>
            <person name="Schuster L."/>
            <person name="Cowan T.M."/>
            <person name="Smanski M.J."/>
            <person name="Chevrette M.G."/>
            <person name="De Carvalho L.P.S."/>
            <person name="Shen B."/>
        </authorList>
    </citation>
    <scope>NUCLEOTIDE SEQUENCE [LARGE SCALE GENOMIC DNA]</scope>
    <source>
        <strain evidence="11 12">NPDC000087</strain>
    </source>
</reference>
<dbReference type="EMBL" id="JBIAZU010000001">
    <property type="protein sequence ID" value="MFF5287920.1"/>
    <property type="molecule type" value="Genomic_DNA"/>
</dbReference>
<evidence type="ECO:0000256" key="9">
    <source>
        <dbReference type="SAM" id="Phobius"/>
    </source>
</evidence>
<evidence type="ECO:0000313" key="11">
    <source>
        <dbReference type="EMBL" id="MFF5287920.1"/>
    </source>
</evidence>
<keyword evidence="9" id="KW-1133">Transmembrane helix</keyword>
<feature type="domain" description="Signal transduction histidine kinase subgroup 3 dimerisation and phosphoacceptor" evidence="10">
    <location>
        <begin position="66"/>
        <end position="133"/>
    </location>
</feature>
<proteinExistence type="predicted"/>
<dbReference type="InterPro" id="IPR011712">
    <property type="entry name" value="Sig_transdc_His_kin_sub3_dim/P"/>
</dbReference>
<evidence type="ECO:0000256" key="1">
    <source>
        <dbReference type="ARBA" id="ARBA00000085"/>
    </source>
</evidence>
<organism evidence="11 12">
    <name type="scientific">Paractinoplanes globisporus</name>
    <dbReference type="NCBI Taxonomy" id="113565"/>
    <lineage>
        <taxon>Bacteria</taxon>
        <taxon>Bacillati</taxon>
        <taxon>Actinomycetota</taxon>
        <taxon>Actinomycetes</taxon>
        <taxon>Micromonosporales</taxon>
        <taxon>Micromonosporaceae</taxon>
        <taxon>Paractinoplanes</taxon>
    </lineage>
</organism>
<keyword evidence="3" id="KW-0597">Phosphoprotein</keyword>
<keyword evidence="5" id="KW-0547">Nucleotide-binding</keyword>
<accession>A0ABW6W5V7</accession>
<evidence type="ECO:0000256" key="3">
    <source>
        <dbReference type="ARBA" id="ARBA00022553"/>
    </source>
</evidence>
<dbReference type="EC" id="2.7.13.3" evidence="2"/>